<reference evidence="2 3" key="1">
    <citation type="journal article" date="2016" name="DNA Res.">
        <title>The complete genome sequencing of Prevotella intermedia strain OMA14 and a subsequent fine-scale, intra-species genomic comparison reveal an unusual amplification of conjugative and mobile transposons and identify a novel Prevotella-lineage-specific repeat.</title>
        <authorList>
            <person name="Naito M."/>
            <person name="Ogura Y."/>
            <person name="Itoh T."/>
            <person name="Shoji M."/>
            <person name="Okamoto M."/>
            <person name="Hayashi T."/>
            <person name="Nakayama K."/>
        </authorList>
    </citation>
    <scope>NUCLEOTIDE SEQUENCE [LARGE SCALE GENOMIC DNA]</scope>
    <source>
        <strain evidence="2 3">OMA14</strain>
    </source>
</reference>
<organism evidence="2 3">
    <name type="scientific">Prevotella intermedia</name>
    <dbReference type="NCBI Taxonomy" id="28131"/>
    <lineage>
        <taxon>Bacteria</taxon>
        <taxon>Pseudomonadati</taxon>
        <taxon>Bacteroidota</taxon>
        <taxon>Bacteroidia</taxon>
        <taxon>Bacteroidales</taxon>
        <taxon>Prevotellaceae</taxon>
        <taxon>Prevotella</taxon>
    </lineage>
</organism>
<sequence>MIKKLFSSMFVMAIAITTAFSQSKAVYVGKQSPKTAAQKTVYYLKPAGALFEATPKTGKMVGTSYLYVPGYGTAKFAPVAPKSTQLFWHQNIYDMNGNCTSFDRTGQTGKSFSIDNEGNFYLTSRFNGADALPTIVCGTDSFTLSEENPHWGPLNYDLPAVMYWYPRIKSGTLTGTETHIRPLQFTDDKVNGYFLGGMDNGYLFGSGTISGGQYTSRGVQQVLEKPMAPLWVEDIFLTAISKSSTPLPKGTELTMLITNVETDAQGVKKPGSEILAELKCTADNLEANDPINDNNGKTYNKFAAVFYPEGKGFLIDKEFAVIVRGFDQAGVDMGLSGVGIPYCNKVLNPALCLITTKDGNKKTANIYADNNIALGVTFSAKFDYANGYVDEGSATSFNYGLVQMNNEGTMGQTTCTQGMVFPGAVAQLNGTWYDEKKQEQYTLSGMASWIKGYTIDEESYKDYGLTVVKFTCEALPSNVQGRKCDILIHGKGVVSNKPLTVVQGDITAGIDNINKPTLQKGYPMYNAAGQRVQKGYKGIVIRNGMKRVNK</sequence>
<protein>
    <recommendedName>
        <fullName evidence="4">Peptidase</fullName>
    </recommendedName>
</protein>
<evidence type="ECO:0000313" key="2">
    <source>
        <dbReference type="EMBL" id="BAU17039.1"/>
    </source>
</evidence>
<dbReference type="Proteomes" id="UP000217431">
    <property type="component" value="Chromosome I"/>
</dbReference>
<feature type="signal peptide" evidence="1">
    <location>
        <begin position="1"/>
        <end position="21"/>
    </location>
</feature>
<gene>
    <name evidence="2" type="ORF">PIOMA14_I_0531</name>
</gene>
<evidence type="ECO:0008006" key="4">
    <source>
        <dbReference type="Google" id="ProtNLM"/>
    </source>
</evidence>
<accession>A0A0S3UHS4</accession>
<evidence type="ECO:0000313" key="3">
    <source>
        <dbReference type="Proteomes" id="UP000217431"/>
    </source>
</evidence>
<feature type="chain" id="PRO_5006619702" description="Peptidase" evidence="1">
    <location>
        <begin position="22"/>
        <end position="550"/>
    </location>
</feature>
<proteinExistence type="predicted"/>
<dbReference type="EMBL" id="AP014597">
    <property type="protein sequence ID" value="BAU17039.1"/>
    <property type="molecule type" value="Genomic_DNA"/>
</dbReference>
<keyword evidence="1" id="KW-0732">Signal</keyword>
<dbReference type="AlphaFoldDB" id="A0A0S3UHS4"/>
<name>A0A0S3UHS4_PREIN</name>
<evidence type="ECO:0000256" key="1">
    <source>
        <dbReference type="SAM" id="SignalP"/>
    </source>
</evidence>
<dbReference type="RefSeq" id="WP_232510394.1">
    <property type="nucleotide sequence ID" value="NZ_AP014597.1"/>
</dbReference>